<dbReference type="AlphaFoldDB" id="A0A1I7UIN0"/>
<proteinExistence type="predicted"/>
<evidence type="ECO:0000313" key="2">
    <source>
        <dbReference type="WBParaSite" id="Csp11.Scaffold629.g9698.t1"/>
    </source>
</evidence>
<keyword evidence="1" id="KW-1185">Reference proteome</keyword>
<name>A0A1I7UIN0_9PELO</name>
<protein>
    <submittedName>
        <fullName evidence="2">F-box domain-containing protein</fullName>
    </submittedName>
</protein>
<sequence>MDRFALFQLPYVACSEVMKMFSLFEMTNNKIVTIFNGLEVKQNDGLKTATISINDDPLNEFGRFWMIVWDTFEF</sequence>
<dbReference type="Proteomes" id="UP000095282">
    <property type="component" value="Unplaced"/>
</dbReference>
<dbReference type="WBParaSite" id="Csp11.Scaffold629.g9698.t1">
    <property type="protein sequence ID" value="Csp11.Scaffold629.g9698.t1"/>
    <property type="gene ID" value="Csp11.Scaffold629.g9698"/>
</dbReference>
<evidence type="ECO:0000313" key="1">
    <source>
        <dbReference type="Proteomes" id="UP000095282"/>
    </source>
</evidence>
<organism evidence="1 2">
    <name type="scientific">Caenorhabditis tropicalis</name>
    <dbReference type="NCBI Taxonomy" id="1561998"/>
    <lineage>
        <taxon>Eukaryota</taxon>
        <taxon>Metazoa</taxon>
        <taxon>Ecdysozoa</taxon>
        <taxon>Nematoda</taxon>
        <taxon>Chromadorea</taxon>
        <taxon>Rhabditida</taxon>
        <taxon>Rhabditina</taxon>
        <taxon>Rhabditomorpha</taxon>
        <taxon>Rhabditoidea</taxon>
        <taxon>Rhabditidae</taxon>
        <taxon>Peloderinae</taxon>
        <taxon>Caenorhabditis</taxon>
    </lineage>
</organism>
<accession>A0A1I7UIN0</accession>
<reference evidence="2" key="1">
    <citation type="submission" date="2016-11" db="UniProtKB">
        <authorList>
            <consortium name="WormBaseParasite"/>
        </authorList>
    </citation>
    <scope>IDENTIFICATION</scope>
</reference>